<accession>A0A017TBL4</accession>
<feature type="compositionally biased region" description="Low complexity" evidence="1">
    <location>
        <begin position="166"/>
        <end position="178"/>
    </location>
</feature>
<protein>
    <submittedName>
        <fullName evidence="2">Uncharacterized protein</fullName>
    </submittedName>
</protein>
<dbReference type="AlphaFoldDB" id="A0A017TBL4"/>
<sequence>MAGQACFAENFPLQGEDRYGVGMLRSAAVGSVLALVLAGCFIPPSATQRLADAANEMNSASHFGRMDIAIEHVGPSARQAFARSHAGWGRSVRVVDLEMAGFEMVKKDEAEVRVNVTWLRPDDPDVRVSQIVQRWRDEKGHWQIVQEDAKEGDPGLLGEDKPAPAPADAVAPGAEATPGPRQRMERVVIREE</sequence>
<comment type="caution">
    <text evidence="2">The sequence shown here is derived from an EMBL/GenBank/DDBJ whole genome shotgun (WGS) entry which is preliminary data.</text>
</comment>
<proteinExistence type="predicted"/>
<dbReference type="EMBL" id="ASRX01000015">
    <property type="protein sequence ID" value="EYF06673.1"/>
    <property type="molecule type" value="Genomic_DNA"/>
</dbReference>
<feature type="compositionally biased region" description="Basic and acidic residues" evidence="1">
    <location>
        <begin position="182"/>
        <end position="192"/>
    </location>
</feature>
<dbReference type="Proteomes" id="UP000019678">
    <property type="component" value="Unassembled WGS sequence"/>
</dbReference>
<reference evidence="2 3" key="1">
    <citation type="submission" date="2013-05" db="EMBL/GenBank/DDBJ databases">
        <title>Genome assembly of Chondromyces apiculatus DSM 436.</title>
        <authorList>
            <person name="Sharma G."/>
            <person name="Khatri I."/>
            <person name="Kaur C."/>
            <person name="Mayilraj S."/>
            <person name="Subramanian S."/>
        </authorList>
    </citation>
    <scope>NUCLEOTIDE SEQUENCE [LARGE SCALE GENOMIC DNA]</scope>
    <source>
        <strain evidence="2 3">DSM 436</strain>
    </source>
</reference>
<evidence type="ECO:0000313" key="3">
    <source>
        <dbReference type="Proteomes" id="UP000019678"/>
    </source>
</evidence>
<evidence type="ECO:0000313" key="2">
    <source>
        <dbReference type="EMBL" id="EYF06673.1"/>
    </source>
</evidence>
<keyword evidence="3" id="KW-1185">Reference proteome</keyword>
<feature type="region of interest" description="Disordered" evidence="1">
    <location>
        <begin position="145"/>
        <end position="192"/>
    </location>
</feature>
<gene>
    <name evidence="2" type="ORF">CAP_1803</name>
</gene>
<dbReference type="STRING" id="1192034.CAP_1803"/>
<organism evidence="2 3">
    <name type="scientific">Chondromyces apiculatus DSM 436</name>
    <dbReference type="NCBI Taxonomy" id="1192034"/>
    <lineage>
        <taxon>Bacteria</taxon>
        <taxon>Pseudomonadati</taxon>
        <taxon>Myxococcota</taxon>
        <taxon>Polyangia</taxon>
        <taxon>Polyangiales</taxon>
        <taxon>Polyangiaceae</taxon>
        <taxon>Chondromyces</taxon>
    </lineage>
</organism>
<evidence type="ECO:0000256" key="1">
    <source>
        <dbReference type="SAM" id="MobiDB-lite"/>
    </source>
</evidence>
<name>A0A017TBL4_9BACT</name>
<feature type="compositionally biased region" description="Basic and acidic residues" evidence="1">
    <location>
        <begin position="145"/>
        <end position="162"/>
    </location>
</feature>